<gene>
    <name evidence="1" type="ORF">PENTCL1PPCAC_24402</name>
</gene>
<protein>
    <submittedName>
        <fullName evidence="1">Uncharacterized protein</fullName>
    </submittedName>
</protein>
<dbReference type="EMBL" id="BTSX01000005">
    <property type="protein sequence ID" value="GMT02228.1"/>
    <property type="molecule type" value="Genomic_DNA"/>
</dbReference>
<reference evidence="1" key="1">
    <citation type="submission" date="2023-10" db="EMBL/GenBank/DDBJ databases">
        <title>Genome assembly of Pristionchus species.</title>
        <authorList>
            <person name="Yoshida K."/>
            <person name="Sommer R.J."/>
        </authorList>
    </citation>
    <scope>NUCLEOTIDE SEQUENCE</scope>
    <source>
        <strain evidence="1">RS0144</strain>
    </source>
</reference>
<dbReference type="AlphaFoldDB" id="A0AAV5U762"/>
<evidence type="ECO:0000313" key="2">
    <source>
        <dbReference type="Proteomes" id="UP001432027"/>
    </source>
</evidence>
<comment type="caution">
    <text evidence="1">The sequence shown here is derived from an EMBL/GenBank/DDBJ whole genome shotgun (WGS) entry which is preliminary data.</text>
</comment>
<organism evidence="1 2">
    <name type="scientific">Pristionchus entomophagus</name>
    <dbReference type="NCBI Taxonomy" id="358040"/>
    <lineage>
        <taxon>Eukaryota</taxon>
        <taxon>Metazoa</taxon>
        <taxon>Ecdysozoa</taxon>
        <taxon>Nematoda</taxon>
        <taxon>Chromadorea</taxon>
        <taxon>Rhabditida</taxon>
        <taxon>Rhabditina</taxon>
        <taxon>Diplogasteromorpha</taxon>
        <taxon>Diplogasteroidea</taxon>
        <taxon>Neodiplogasteridae</taxon>
        <taxon>Pristionchus</taxon>
    </lineage>
</organism>
<proteinExistence type="predicted"/>
<feature type="non-terminal residue" evidence="1">
    <location>
        <position position="1"/>
    </location>
</feature>
<name>A0AAV5U762_9BILA</name>
<evidence type="ECO:0000313" key="1">
    <source>
        <dbReference type="EMBL" id="GMT02228.1"/>
    </source>
</evidence>
<dbReference type="Proteomes" id="UP001432027">
    <property type="component" value="Unassembled WGS sequence"/>
</dbReference>
<keyword evidence="2" id="KW-1185">Reference proteome</keyword>
<sequence length="89" mass="10488">VTSSSLTSSSSPVLDWHRWLFIECTTLCKKWKPPRCLDKVLQYDRVQWSAKRLGEREPMNGFLEELNTSLENLYSKWVKREEEKVRAAA</sequence>
<accession>A0AAV5U762</accession>